<dbReference type="SUPFAM" id="SSF57184">
    <property type="entry name" value="Growth factor receptor domain"/>
    <property type="match status" value="1"/>
</dbReference>
<keyword evidence="4" id="KW-1185">Reference proteome</keyword>
<evidence type="ECO:0000259" key="2">
    <source>
        <dbReference type="PROSITE" id="PS01186"/>
    </source>
</evidence>
<dbReference type="GeneID" id="9087253"/>
<sequence>MPAMSECVRLNKACTGGCCMCESDKWYGANCDQPLCWPKCRHGGCVAPNVCHCDEGWSGPSCEIASCNPPCKTPISNPPCVNGEAICPDLCKCEPGWGGRICDYPLCQHWPEPSSDCGHGYCESPNRCVCDPGWTHLVTKGQDGMDELPFWWRGRTASAEISPTDFVYGDTRFVQTSETSYRFDQYNAFKCDMPTNCKIIGDGHCATCEPVTGRCLTCEPGFFLLPPIVDNSTQSARCHQCNLRWRRCRTCSAERCLSCDPLFVMREGLCVSEGVIEFSSSYYHVQSDAEFVVIEIVRSFDTVDLDWVLRGSAHKPVVVVQTVDSRSAHSVSGAQQRLTDFETTMETLEFDVTFDAFTDSLSENAFTLLLNSTNSTSDLITSSGVPYSGVSWRGEAMRTISLKHSVQIPVFDNGVYDAEEKFFTVRLVVDSETTAGSVMPMTPFTPYFERSDISAVPGSLVQHAQLDEARVYIWDRSDTASASDTFLKSDSPIATGEIFRTGPQVGTVIDVEFIAQKCLVEAADGCSQLGPVDSANDVARFLVITEPTMKGSSDRMLGDALYTRKALASNGIYKSYSMPFIAGPFRIHIQQSFAGLNAMYYSWSPEPAAYQRPDILRIDHGLTHDWRSGRDSPRYVRWTGFLHWDCLRDRFDRLGSAVPSLLGVAVSAQSWVRIAWKNIGIVLEEYRAGYSWMTDDEWNRPNISVVQSKGCTPAVAGDGIYCFAIAGGEWVMIASLTVTARSKNPGTISRLSSFAPI</sequence>
<proteinExistence type="predicted"/>
<protein>
    <submittedName>
        <fullName evidence="3">Wnt inhibitory factor-1, putative</fullName>
    </submittedName>
</protein>
<name>C5LBC6_PERM5</name>
<dbReference type="RefSeq" id="XP_002774238.1">
    <property type="nucleotide sequence ID" value="XM_002774192.1"/>
</dbReference>
<dbReference type="InterPro" id="IPR051830">
    <property type="entry name" value="NOTCH_homolog"/>
</dbReference>
<dbReference type="PROSITE" id="PS00022">
    <property type="entry name" value="EGF_1"/>
    <property type="match status" value="1"/>
</dbReference>
<evidence type="ECO:0000313" key="4">
    <source>
        <dbReference type="Proteomes" id="UP000007800"/>
    </source>
</evidence>
<dbReference type="InterPro" id="IPR009030">
    <property type="entry name" value="Growth_fac_rcpt_cys_sf"/>
</dbReference>
<dbReference type="Proteomes" id="UP000007800">
    <property type="component" value="Unassembled WGS sequence"/>
</dbReference>
<feature type="domain" description="EGF-like" evidence="1 2">
    <location>
        <begin position="51"/>
        <end position="62"/>
    </location>
</feature>
<accession>C5LBC6</accession>
<dbReference type="PANTHER" id="PTHR24033">
    <property type="entry name" value="EGF-LIKE DOMAIN-CONTAINING PROTEIN"/>
    <property type="match status" value="1"/>
</dbReference>
<dbReference type="InterPro" id="IPR000742">
    <property type="entry name" value="EGF"/>
</dbReference>
<dbReference type="OMA" id="PLFVMRE"/>
<organism evidence="4">
    <name type="scientific">Perkinsus marinus (strain ATCC 50983 / TXsc)</name>
    <dbReference type="NCBI Taxonomy" id="423536"/>
    <lineage>
        <taxon>Eukaryota</taxon>
        <taxon>Sar</taxon>
        <taxon>Alveolata</taxon>
        <taxon>Perkinsozoa</taxon>
        <taxon>Perkinsea</taxon>
        <taxon>Perkinsida</taxon>
        <taxon>Perkinsidae</taxon>
        <taxon>Perkinsus</taxon>
    </lineage>
</organism>
<dbReference type="EMBL" id="GG680905">
    <property type="protein sequence ID" value="EER06054.1"/>
    <property type="molecule type" value="Genomic_DNA"/>
</dbReference>
<reference evidence="3 4" key="1">
    <citation type="submission" date="2008-07" db="EMBL/GenBank/DDBJ databases">
        <authorList>
            <person name="El-Sayed N."/>
            <person name="Caler E."/>
            <person name="Inman J."/>
            <person name="Amedeo P."/>
            <person name="Hass B."/>
            <person name="Wortman J."/>
        </authorList>
    </citation>
    <scope>NUCLEOTIDE SEQUENCE [LARGE SCALE GENOMIC DNA]</scope>
    <source>
        <strain evidence="4">ATCC 50983 / TXsc</strain>
    </source>
</reference>
<evidence type="ECO:0000259" key="1">
    <source>
        <dbReference type="PROSITE" id="PS00022"/>
    </source>
</evidence>
<dbReference type="PROSITE" id="PS01186">
    <property type="entry name" value="EGF_2"/>
    <property type="match status" value="1"/>
</dbReference>
<dbReference type="OrthoDB" id="407380at2759"/>
<dbReference type="Gene3D" id="2.10.25.10">
    <property type="entry name" value="Laminin"/>
    <property type="match status" value="2"/>
</dbReference>
<gene>
    <name evidence="3" type="ORF">Pmar_PMAR028243</name>
</gene>
<dbReference type="SMART" id="SM00181">
    <property type="entry name" value="EGF"/>
    <property type="match status" value="4"/>
</dbReference>
<evidence type="ECO:0000313" key="3">
    <source>
        <dbReference type="EMBL" id="EER06054.1"/>
    </source>
</evidence>
<dbReference type="InParanoid" id="C5LBC6"/>
<dbReference type="AlphaFoldDB" id="C5LBC6"/>